<gene>
    <name evidence="3" type="ORF">IM811_014524</name>
</gene>
<organism evidence="3 4">
    <name type="scientific">Bionectria ochroleuca</name>
    <name type="common">Gliocladium roseum</name>
    <dbReference type="NCBI Taxonomy" id="29856"/>
    <lineage>
        <taxon>Eukaryota</taxon>
        <taxon>Fungi</taxon>
        <taxon>Dikarya</taxon>
        <taxon>Ascomycota</taxon>
        <taxon>Pezizomycotina</taxon>
        <taxon>Sordariomycetes</taxon>
        <taxon>Hypocreomycetidae</taxon>
        <taxon>Hypocreales</taxon>
        <taxon>Bionectriaceae</taxon>
        <taxon>Clonostachys</taxon>
    </lineage>
</organism>
<comment type="caution">
    <text evidence="3">The sequence shown here is derived from an EMBL/GenBank/DDBJ whole genome shotgun (WGS) entry which is preliminary data.</text>
</comment>
<proteinExistence type="predicted"/>
<evidence type="ECO:0000256" key="1">
    <source>
        <dbReference type="ARBA" id="ARBA00022679"/>
    </source>
</evidence>
<name>A0A8H7NBJ4_BIOOC</name>
<feature type="domain" description="Trichothecene 3-O-acetyltransferase-like N-terminal" evidence="2">
    <location>
        <begin position="27"/>
        <end position="181"/>
    </location>
</feature>
<evidence type="ECO:0000259" key="2">
    <source>
        <dbReference type="Pfam" id="PF22664"/>
    </source>
</evidence>
<dbReference type="InterPro" id="IPR054710">
    <property type="entry name" value="Tri101-like_N"/>
</dbReference>
<protein>
    <recommendedName>
        <fullName evidence="2">Trichothecene 3-O-acetyltransferase-like N-terminal domain-containing protein</fullName>
    </recommendedName>
</protein>
<dbReference type="EMBL" id="JADCTT010000005">
    <property type="protein sequence ID" value="KAF9752730.1"/>
    <property type="molecule type" value="Genomic_DNA"/>
</dbReference>
<keyword evidence="1" id="KW-0808">Transferase</keyword>
<evidence type="ECO:0000313" key="4">
    <source>
        <dbReference type="Proteomes" id="UP000616885"/>
    </source>
</evidence>
<dbReference type="PANTHER" id="PTHR31642:SF310">
    <property type="entry name" value="FATTY ALCOHOL:CAFFEOYL-COA ACYLTRANSFERASE"/>
    <property type="match status" value="1"/>
</dbReference>
<dbReference type="PANTHER" id="PTHR31642">
    <property type="entry name" value="TRICHOTHECENE 3-O-ACETYLTRANSFERASE"/>
    <property type="match status" value="1"/>
</dbReference>
<dbReference type="Pfam" id="PF22664">
    <property type="entry name" value="TRI-like_N"/>
    <property type="match status" value="1"/>
</dbReference>
<sequence length="497" mass="55877">MASSLHHISLGPMDHMPPPTPQPGIIYFRIQPGVTNKQAFEHLKEGLYQTFLQTPWLNGKIYAQSPDTPGWRPGQLEIRFNPNVDDTEMPKCYQLRYNELESSLSLDDIEMSGFPVDNFDDEKLTWVSYKPQGTNFNEGFEVVAAQANFIPGACLLVPSVHHAACDAIGMGVFLKLWGDQCRVLSLRSQGSSDSVTLLQPESWDRALPARIWRKEATGHAVAEVSPETWQLIGLNPPGPHTNGLSPAKRVKVPLRAQTMTSRIYYMPATAFKKLQDEGRKGLEAPDVSGNDIILALLWRTLMRARVGARAADRGKMEDMDRQVELQTVCDARSDFSHELPSSYIGNCVFYHRTTVPLKALIESGSPLSFIAHSIRLNARNINHEQIMDAYMLVDSMPDLTLLQPLRHMSVEDTWMMSSMIMIPEDTTCFGDSVFANGGNPVGFRMLMSSRNRSQVPACYVMPRKKHGGLELVLSVFEDEWDFVDKDEEFGHYTMHMA</sequence>
<evidence type="ECO:0000313" key="3">
    <source>
        <dbReference type="EMBL" id="KAF9752730.1"/>
    </source>
</evidence>
<dbReference type="AlphaFoldDB" id="A0A8H7NBJ4"/>
<reference evidence="3" key="1">
    <citation type="submission" date="2020-10" db="EMBL/GenBank/DDBJ databases">
        <title>High-Quality Genome Resource of Clonostachys rosea strain S41 by Oxford Nanopore Long-Read Sequencing.</title>
        <authorList>
            <person name="Wang H."/>
        </authorList>
    </citation>
    <scope>NUCLEOTIDE SEQUENCE</scope>
    <source>
        <strain evidence="3">S41</strain>
    </source>
</reference>
<dbReference type="InterPro" id="IPR050317">
    <property type="entry name" value="Plant_Fungal_Acyltransferase"/>
</dbReference>
<dbReference type="InterPro" id="IPR023213">
    <property type="entry name" value="CAT-like_dom_sf"/>
</dbReference>
<dbReference type="Proteomes" id="UP000616885">
    <property type="component" value="Unassembled WGS sequence"/>
</dbReference>
<dbReference type="GO" id="GO:0016747">
    <property type="term" value="F:acyltransferase activity, transferring groups other than amino-acyl groups"/>
    <property type="evidence" value="ECO:0007669"/>
    <property type="project" value="TreeGrafter"/>
</dbReference>
<accession>A0A8H7NBJ4</accession>
<dbReference type="Gene3D" id="3.30.559.10">
    <property type="entry name" value="Chloramphenicol acetyltransferase-like domain"/>
    <property type="match status" value="2"/>
</dbReference>